<dbReference type="OrthoDB" id="419598at2759"/>
<organism evidence="2 3">
    <name type="scientific">Rhizophagus clarus</name>
    <dbReference type="NCBI Taxonomy" id="94130"/>
    <lineage>
        <taxon>Eukaryota</taxon>
        <taxon>Fungi</taxon>
        <taxon>Fungi incertae sedis</taxon>
        <taxon>Mucoromycota</taxon>
        <taxon>Glomeromycotina</taxon>
        <taxon>Glomeromycetes</taxon>
        <taxon>Glomerales</taxon>
        <taxon>Glomeraceae</taxon>
        <taxon>Rhizophagus</taxon>
    </lineage>
</organism>
<comment type="caution">
    <text evidence="2">The sequence shown here is derived from an EMBL/GenBank/DDBJ whole genome shotgun (WGS) entry which is preliminary data.</text>
</comment>
<feature type="domain" description="NAD(P)-binding" evidence="1">
    <location>
        <begin position="22"/>
        <end position="90"/>
    </location>
</feature>
<evidence type="ECO:0000313" key="3">
    <source>
        <dbReference type="Proteomes" id="UP000615446"/>
    </source>
</evidence>
<dbReference type="Pfam" id="PF13460">
    <property type="entry name" value="NAD_binding_10"/>
    <property type="match status" value="1"/>
</dbReference>
<name>A0A8H3QQA6_9GLOM</name>
<proteinExistence type="predicted"/>
<dbReference type="InterPro" id="IPR016040">
    <property type="entry name" value="NAD(P)-bd_dom"/>
</dbReference>
<evidence type="ECO:0000259" key="1">
    <source>
        <dbReference type="Pfam" id="PF13460"/>
    </source>
</evidence>
<dbReference type="Proteomes" id="UP000615446">
    <property type="component" value="Unassembled WGS sequence"/>
</dbReference>
<reference evidence="2" key="1">
    <citation type="submission" date="2019-10" db="EMBL/GenBank/DDBJ databases">
        <title>Conservation and host-specific expression of non-tandemly repeated heterogenous ribosome RNA gene in arbuscular mycorrhizal fungi.</title>
        <authorList>
            <person name="Maeda T."/>
            <person name="Kobayashi Y."/>
            <person name="Nakagawa T."/>
            <person name="Ezawa T."/>
            <person name="Yamaguchi K."/>
            <person name="Bino T."/>
            <person name="Nishimoto Y."/>
            <person name="Shigenobu S."/>
            <person name="Kawaguchi M."/>
        </authorList>
    </citation>
    <scope>NUCLEOTIDE SEQUENCE</scope>
    <source>
        <strain evidence="2">HR1</strain>
    </source>
</reference>
<dbReference type="EMBL" id="BLAL01000169">
    <property type="protein sequence ID" value="GES87502.1"/>
    <property type="molecule type" value="Genomic_DNA"/>
</dbReference>
<evidence type="ECO:0000313" key="2">
    <source>
        <dbReference type="EMBL" id="GES87502.1"/>
    </source>
</evidence>
<accession>A0A8H3QQA6</accession>
<dbReference type="InterPro" id="IPR036291">
    <property type="entry name" value="NAD(P)-bd_dom_sf"/>
</dbReference>
<dbReference type="Gene3D" id="3.40.50.720">
    <property type="entry name" value="NAD(P)-binding Rossmann-like Domain"/>
    <property type="match status" value="1"/>
</dbReference>
<dbReference type="AlphaFoldDB" id="A0A8H3QQA6"/>
<dbReference type="SUPFAM" id="SSF51735">
    <property type="entry name" value="NAD(P)-binding Rossmann-fold domains"/>
    <property type="match status" value="1"/>
</dbReference>
<gene>
    <name evidence="2" type="ORF">RCL2_001449300</name>
</gene>
<sequence length="199" mass="22535">MSNIPYQFYLNTPGYGRGTVALGYAIAEAFLNDGSYNVKILRRKPENENEKVKLLASKGAEIVYADYDQHNDLVKALKGTNVVVSALKTDLKIPGFYDLKLHYWSLPKMPPPRTYFLIEDKIKLGQEVEKSGLEYTYCVSMSDYFKNILVETLKLPEARNAHINVAGAFLTLNEYLELFEKATVLPVTEVIEELVKQSS</sequence>
<protein>
    <recommendedName>
        <fullName evidence="1">NAD(P)-binding domain-containing protein</fullName>
    </recommendedName>
</protein>